<protein>
    <submittedName>
        <fullName evidence="2">Uncharacterized protein</fullName>
    </submittedName>
</protein>
<organism evidence="2 3">
    <name type="scientific">Larinioides sclopetarius</name>
    <dbReference type="NCBI Taxonomy" id="280406"/>
    <lineage>
        <taxon>Eukaryota</taxon>
        <taxon>Metazoa</taxon>
        <taxon>Ecdysozoa</taxon>
        <taxon>Arthropoda</taxon>
        <taxon>Chelicerata</taxon>
        <taxon>Arachnida</taxon>
        <taxon>Araneae</taxon>
        <taxon>Araneomorphae</taxon>
        <taxon>Entelegynae</taxon>
        <taxon>Araneoidea</taxon>
        <taxon>Araneidae</taxon>
        <taxon>Larinioides</taxon>
    </lineage>
</organism>
<dbReference type="AlphaFoldDB" id="A0AAV2A8R4"/>
<evidence type="ECO:0000313" key="2">
    <source>
        <dbReference type="EMBL" id="CAL1279334.1"/>
    </source>
</evidence>
<proteinExistence type="predicted"/>
<name>A0AAV2A8R4_9ARAC</name>
<feature type="region of interest" description="Disordered" evidence="1">
    <location>
        <begin position="1"/>
        <end position="25"/>
    </location>
</feature>
<sequence>MEDSYLKDTLDEPQPSATYSEKEQKIKQLEEQFSMKYVRKTRESNVKNLEKEPEFDAYSVMRLQRKKIALSENTSLRTIIMEKSFHHFAHKYRLVSPTGRR</sequence>
<dbReference type="Proteomes" id="UP001497382">
    <property type="component" value="Unassembled WGS sequence"/>
</dbReference>
<gene>
    <name evidence="2" type="ORF">LARSCL_LOCUS10293</name>
</gene>
<dbReference type="EMBL" id="CAXIEN010000121">
    <property type="protein sequence ID" value="CAL1279334.1"/>
    <property type="molecule type" value="Genomic_DNA"/>
</dbReference>
<evidence type="ECO:0000313" key="3">
    <source>
        <dbReference type="Proteomes" id="UP001497382"/>
    </source>
</evidence>
<comment type="caution">
    <text evidence="2">The sequence shown here is derived from an EMBL/GenBank/DDBJ whole genome shotgun (WGS) entry which is preliminary data.</text>
</comment>
<reference evidence="2 3" key="1">
    <citation type="submission" date="2024-04" db="EMBL/GenBank/DDBJ databases">
        <authorList>
            <person name="Rising A."/>
            <person name="Reimegard J."/>
            <person name="Sonavane S."/>
            <person name="Akerstrom W."/>
            <person name="Nylinder S."/>
            <person name="Hedman E."/>
            <person name="Kallberg Y."/>
        </authorList>
    </citation>
    <scope>NUCLEOTIDE SEQUENCE [LARGE SCALE GENOMIC DNA]</scope>
</reference>
<keyword evidence="3" id="KW-1185">Reference proteome</keyword>
<accession>A0AAV2A8R4</accession>
<evidence type="ECO:0000256" key="1">
    <source>
        <dbReference type="SAM" id="MobiDB-lite"/>
    </source>
</evidence>
<feature type="compositionally biased region" description="Basic and acidic residues" evidence="1">
    <location>
        <begin position="1"/>
        <end position="10"/>
    </location>
</feature>